<dbReference type="Proteomes" id="UP000675881">
    <property type="component" value="Chromosome 2"/>
</dbReference>
<evidence type="ECO:0000313" key="3">
    <source>
        <dbReference type="Proteomes" id="UP000675881"/>
    </source>
</evidence>
<dbReference type="InterPro" id="IPR002557">
    <property type="entry name" value="Chitin-bd_dom"/>
</dbReference>
<keyword evidence="3" id="KW-1185">Reference proteome</keyword>
<evidence type="ECO:0000313" key="2">
    <source>
        <dbReference type="EMBL" id="CAF2872155.1"/>
    </source>
</evidence>
<accession>A0A7R8H553</accession>
<feature type="region of interest" description="Disordered" evidence="1">
    <location>
        <begin position="170"/>
        <end position="212"/>
    </location>
</feature>
<evidence type="ECO:0000256" key="1">
    <source>
        <dbReference type="SAM" id="MobiDB-lite"/>
    </source>
</evidence>
<dbReference type="SMART" id="SM00494">
    <property type="entry name" value="ChtBD2"/>
    <property type="match status" value="1"/>
</dbReference>
<dbReference type="OrthoDB" id="6364363at2759"/>
<dbReference type="InterPro" id="IPR036508">
    <property type="entry name" value="Chitin-bd_dom_sf"/>
</dbReference>
<organism evidence="2 3">
    <name type="scientific">Lepeophtheirus salmonis</name>
    <name type="common">Salmon louse</name>
    <name type="synonym">Caligus salmonis</name>
    <dbReference type="NCBI Taxonomy" id="72036"/>
    <lineage>
        <taxon>Eukaryota</taxon>
        <taxon>Metazoa</taxon>
        <taxon>Ecdysozoa</taxon>
        <taxon>Arthropoda</taxon>
        <taxon>Crustacea</taxon>
        <taxon>Multicrustacea</taxon>
        <taxon>Hexanauplia</taxon>
        <taxon>Copepoda</taxon>
        <taxon>Siphonostomatoida</taxon>
        <taxon>Caligidae</taxon>
        <taxon>Lepeophtheirus</taxon>
    </lineage>
</organism>
<dbReference type="Pfam" id="PF01607">
    <property type="entry name" value="CBM_14"/>
    <property type="match status" value="1"/>
</dbReference>
<proteinExistence type="predicted"/>
<dbReference type="GO" id="GO:0005576">
    <property type="term" value="C:extracellular region"/>
    <property type="evidence" value="ECO:0007669"/>
    <property type="project" value="InterPro"/>
</dbReference>
<dbReference type="InterPro" id="IPR052976">
    <property type="entry name" value="Scoloptoxin-like"/>
</dbReference>
<dbReference type="PANTHER" id="PTHR22933:SF43">
    <property type="entry name" value="LP10131P"/>
    <property type="match status" value="1"/>
</dbReference>
<gene>
    <name evidence="2" type="ORF">LSAA_6410</name>
</gene>
<dbReference type="PROSITE" id="PS50940">
    <property type="entry name" value="CHIT_BIND_II"/>
    <property type="match status" value="1"/>
</dbReference>
<dbReference type="PANTHER" id="PTHR22933">
    <property type="entry name" value="FI18007P1-RELATED"/>
    <property type="match status" value="1"/>
</dbReference>
<dbReference type="SUPFAM" id="SSF57625">
    <property type="entry name" value="Invertebrate chitin-binding proteins"/>
    <property type="match status" value="1"/>
</dbReference>
<reference evidence="2" key="1">
    <citation type="submission" date="2021-02" db="EMBL/GenBank/DDBJ databases">
        <authorList>
            <person name="Bekaert M."/>
        </authorList>
    </citation>
    <scope>NUCLEOTIDE SEQUENCE</scope>
    <source>
        <strain evidence="2">IoA-00</strain>
    </source>
</reference>
<dbReference type="AlphaFoldDB" id="A0A7R8H553"/>
<dbReference type="Gene3D" id="2.170.140.10">
    <property type="entry name" value="Chitin binding domain"/>
    <property type="match status" value="1"/>
</dbReference>
<protein>
    <submittedName>
        <fullName evidence="2">(salmon louse) hypothetical protein</fullName>
    </submittedName>
</protein>
<name>A0A7R8H553_LEPSM</name>
<feature type="compositionally biased region" description="Low complexity" evidence="1">
    <location>
        <begin position="197"/>
        <end position="212"/>
    </location>
</feature>
<sequence length="212" mass="22635">MILLRSEKANFCITGCSLQDSTIIFIIGTVCADLSSYGINDQFAAESKIILNIIAAATNSLEPLDPIAALGEALPGIPGEDYPILFEVPETAFGCEGRVEGGLYADSETECQAFHICVASAESALDKYSFLCPNGTIFNQDYFVCDWWFNFDCANAEGLYFRNEEVAAEREASSNNGNTGNDLNGSASGTYQQPSVAPGSSYAPQSSYSSSS</sequence>
<feature type="compositionally biased region" description="Polar residues" evidence="1">
    <location>
        <begin position="173"/>
        <end position="195"/>
    </location>
</feature>
<dbReference type="GO" id="GO:0008061">
    <property type="term" value="F:chitin binding"/>
    <property type="evidence" value="ECO:0007669"/>
    <property type="project" value="InterPro"/>
</dbReference>
<dbReference type="EMBL" id="HG994581">
    <property type="protein sequence ID" value="CAF2872155.1"/>
    <property type="molecule type" value="Genomic_DNA"/>
</dbReference>